<accession>A0A512MFF1</accession>
<dbReference type="Gene3D" id="3.30.1330.60">
    <property type="entry name" value="OmpA-like domain"/>
    <property type="match status" value="1"/>
</dbReference>
<name>A0A512MFF1_9BACT</name>
<evidence type="ECO:0000256" key="1">
    <source>
        <dbReference type="PROSITE-ProRule" id="PRU00473"/>
    </source>
</evidence>
<dbReference type="EMBL" id="BKAG01000050">
    <property type="protein sequence ID" value="GEP45457.1"/>
    <property type="molecule type" value="Genomic_DNA"/>
</dbReference>
<feature type="domain" description="OmpA-like" evidence="2">
    <location>
        <begin position="52"/>
        <end position="156"/>
    </location>
</feature>
<evidence type="ECO:0000313" key="4">
    <source>
        <dbReference type="Proteomes" id="UP000321577"/>
    </source>
</evidence>
<evidence type="ECO:0000259" key="2">
    <source>
        <dbReference type="PROSITE" id="PS51123"/>
    </source>
</evidence>
<dbReference type="RefSeq" id="WP_146854378.1">
    <property type="nucleotide sequence ID" value="NZ_BKAG01000050.1"/>
</dbReference>
<evidence type="ECO:0000313" key="3">
    <source>
        <dbReference type="EMBL" id="GEP45457.1"/>
    </source>
</evidence>
<keyword evidence="4" id="KW-1185">Reference proteome</keyword>
<dbReference type="GO" id="GO:0016020">
    <property type="term" value="C:membrane"/>
    <property type="evidence" value="ECO:0007669"/>
    <property type="project" value="UniProtKB-UniRule"/>
</dbReference>
<gene>
    <name evidence="3" type="ORF">BGE01nite_47480</name>
</gene>
<proteinExistence type="predicted"/>
<keyword evidence="1" id="KW-0472">Membrane</keyword>
<dbReference type="InterPro" id="IPR036737">
    <property type="entry name" value="OmpA-like_sf"/>
</dbReference>
<dbReference type="OrthoDB" id="9809164at2"/>
<reference evidence="3 4" key="1">
    <citation type="submission" date="2019-07" db="EMBL/GenBank/DDBJ databases">
        <title>Whole genome shotgun sequence of Brevifollis gellanilyticus NBRC 108608.</title>
        <authorList>
            <person name="Hosoyama A."/>
            <person name="Uohara A."/>
            <person name="Ohji S."/>
            <person name="Ichikawa N."/>
        </authorList>
    </citation>
    <scope>NUCLEOTIDE SEQUENCE [LARGE SCALE GENOMIC DNA]</scope>
    <source>
        <strain evidence="3 4">NBRC 108608</strain>
    </source>
</reference>
<protein>
    <recommendedName>
        <fullName evidence="2">OmpA-like domain-containing protein</fullName>
    </recommendedName>
</protein>
<dbReference type="PROSITE" id="PS51257">
    <property type="entry name" value="PROKAR_LIPOPROTEIN"/>
    <property type="match status" value="1"/>
</dbReference>
<organism evidence="3 4">
    <name type="scientific">Brevifollis gellanilyticus</name>
    <dbReference type="NCBI Taxonomy" id="748831"/>
    <lineage>
        <taxon>Bacteria</taxon>
        <taxon>Pseudomonadati</taxon>
        <taxon>Verrucomicrobiota</taxon>
        <taxon>Verrucomicrobiia</taxon>
        <taxon>Verrucomicrobiales</taxon>
        <taxon>Verrucomicrobiaceae</taxon>
    </lineage>
</organism>
<dbReference type="InterPro" id="IPR006665">
    <property type="entry name" value="OmpA-like"/>
</dbReference>
<dbReference type="AlphaFoldDB" id="A0A512MFF1"/>
<dbReference type="CDD" id="cd07185">
    <property type="entry name" value="OmpA_C-like"/>
    <property type="match status" value="1"/>
</dbReference>
<dbReference type="PROSITE" id="PS51123">
    <property type="entry name" value="OMPA_2"/>
    <property type="match status" value="1"/>
</dbReference>
<dbReference type="Pfam" id="PF00691">
    <property type="entry name" value="OmpA"/>
    <property type="match status" value="1"/>
</dbReference>
<sequence length="156" mass="16784">MSSALPRFILTVPLALLLSACEHLPELPRLGGEQEPNVVFALGTRDGFKSPLEGALKPACPALGFDDESYSVTGAHKKTLAPLIADWPKSKPRFLIAGHTPPGLPEDFARSLSERRAQAVRQHLIENGVEAANLQTVGYGYDSPPASSVVIVYQQQ</sequence>
<comment type="caution">
    <text evidence="3">The sequence shown here is derived from an EMBL/GenBank/DDBJ whole genome shotgun (WGS) entry which is preliminary data.</text>
</comment>
<dbReference type="Proteomes" id="UP000321577">
    <property type="component" value="Unassembled WGS sequence"/>
</dbReference>
<dbReference type="SUPFAM" id="SSF103088">
    <property type="entry name" value="OmpA-like"/>
    <property type="match status" value="1"/>
</dbReference>